<comment type="caution">
    <text evidence="2">The sequence shown here is derived from an EMBL/GenBank/DDBJ whole genome shotgun (WGS) entry which is preliminary data.</text>
</comment>
<dbReference type="Proteomes" id="UP001149074">
    <property type="component" value="Unassembled WGS sequence"/>
</dbReference>
<reference evidence="2" key="1">
    <citation type="submission" date="2022-11" db="EMBL/GenBank/DDBJ databases">
        <authorList>
            <person name="Petersen C."/>
        </authorList>
    </citation>
    <scope>NUCLEOTIDE SEQUENCE</scope>
    <source>
        <strain evidence="2">IBT 30761</strain>
    </source>
</reference>
<dbReference type="RefSeq" id="XP_056477288.1">
    <property type="nucleotide sequence ID" value="XM_056616931.1"/>
</dbReference>
<dbReference type="GeneID" id="81355910"/>
<feature type="region of interest" description="Disordered" evidence="1">
    <location>
        <begin position="18"/>
        <end position="103"/>
    </location>
</feature>
<sequence>MEQGRKSRAWSSIARRFRSSAERLRITDEKNSRKSDASTINPSIITPSTISPSSPDKQEESSVNTPNDHCRYSSSIYSRDDKEASDVQSVLLPPSPADETVDPMMTTSARHTHPYRVSDSEWIPASEDPSTPRASVVLGTEGLDRMERSAHLRPVLKIFIQLFAVAKILHVAFLAYGVETDENYPGLAYWIKCAEAEVRTDSLETLIQIVENLYYVLYSRIILEMSAIELCAQFKMEPRPRSNGHQFYLPDPNHMYRVFLAMKDLLDSPNVCAQRHEAVEHRYQEDYIRRLWQKETNRGFNNDDLLGFRRFAMNIVNERTCEFTLKWTALLPFFSEIPAELLALISEKYFAMVPKAVPENDVPTTALPFIHMKAADYALWEKDIIKDHRIATLAKLEGESVGDERRKDPTCHLLHLAKQRKCICHAICYCARECTYNVERACPCAERQLRVALSYYRKGPGRYKFEARVDTLGWACFQGLASLQRNVEDEEMTKELCRAMRLFESEITKERSPIPNFSRS</sequence>
<evidence type="ECO:0000313" key="2">
    <source>
        <dbReference type="EMBL" id="KAJ5103908.1"/>
    </source>
</evidence>
<evidence type="ECO:0000313" key="3">
    <source>
        <dbReference type="Proteomes" id="UP001149074"/>
    </source>
</evidence>
<dbReference type="EMBL" id="JAPQKI010000004">
    <property type="protein sequence ID" value="KAJ5103908.1"/>
    <property type="molecule type" value="Genomic_DNA"/>
</dbReference>
<feature type="compositionally biased region" description="Polar residues" evidence="1">
    <location>
        <begin position="61"/>
        <end position="77"/>
    </location>
</feature>
<dbReference type="OrthoDB" id="4158501at2759"/>
<evidence type="ECO:0000256" key="1">
    <source>
        <dbReference type="SAM" id="MobiDB-lite"/>
    </source>
</evidence>
<name>A0A9W9FPG7_9EURO</name>
<organism evidence="2 3">
    <name type="scientific">Penicillium argentinense</name>
    <dbReference type="NCBI Taxonomy" id="1131581"/>
    <lineage>
        <taxon>Eukaryota</taxon>
        <taxon>Fungi</taxon>
        <taxon>Dikarya</taxon>
        <taxon>Ascomycota</taxon>
        <taxon>Pezizomycotina</taxon>
        <taxon>Eurotiomycetes</taxon>
        <taxon>Eurotiomycetidae</taxon>
        <taxon>Eurotiales</taxon>
        <taxon>Aspergillaceae</taxon>
        <taxon>Penicillium</taxon>
    </lineage>
</organism>
<feature type="compositionally biased region" description="Basic and acidic residues" evidence="1">
    <location>
        <begin position="19"/>
        <end position="36"/>
    </location>
</feature>
<dbReference type="AlphaFoldDB" id="A0A9W9FPG7"/>
<accession>A0A9W9FPG7</accession>
<keyword evidence="3" id="KW-1185">Reference proteome</keyword>
<feature type="compositionally biased region" description="Low complexity" evidence="1">
    <location>
        <begin position="38"/>
        <end position="55"/>
    </location>
</feature>
<reference evidence="2" key="2">
    <citation type="journal article" date="2023" name="IMA Fungus">
        <title>Comparative genomic study of the Penicillium genus elucidates a diverse pangenome and 15 lateral gene transfer events.</title>
        <authorList>
            <person name="Petersen C."/>
            <person name="Sorensen T."/>
            <person name="Nielsen M.R."/>
            <person name="Sondergaard T.E."/>
            <person name="Sorensen J.L."/>
            <person name="Fitzpatrick D.A."/>
            <person name="Frisvad J.C."/>
            <person name="Nielsen K.L."/>
        </authorList>
    </citation>
    <scope>NUCLEOTIDE SEQUENCE</scope>
    <source>
        <strain evidence="2">IBT 30761</strain>
    </source>
</reference>
<gene>
    <name evidence="2" type="ORF">N7532_004437</name>
</gene>
<protein>
    <submittedName>
        <fullName evidence="2">Uncharacterized protein</fullName>
    </submittedName>
</protein>
<proteinExistence type="predicted"/>